<evidence type="ECO:0000256" key="2">
    <source>
        <dbReference type="ARBA" id="ARBA00023125"/>
    </source>
</evidence>
<reference evidence="6" key="1">
    <citation type="submission" date="2016-10" db="EMBL/GenBank/DDBJ databases">
        <authorList>
            <person name="Varghese N."/>
            <person name="Submissions S."/>
        </authorList>
    </citation>
    <scope>NUCLEOTIDE SEQUENCE [LARGE SCALE GENOMIC DNA]</scope>
    <source>
        <strain evidence="6">ES.061</strain>
    </source>
</reference>
<dbReference type="Gene3D" id="1.10.10.60">
    <property type="entry name" value="Homeodomain-like"/>
    <property type="match status" value="1"/>
</dbReference>
<evidence type="ECO:0000313" key="6">
    <source>
        <dbReference type="Proteomes" id="UP000199064"/>
    </source>
</evidence>
<dbReference type="PANTHER" id="PTHR47893:SF1">
    <property type="entry name" value="REGULATORY PROTEIN PCHR"/>
    <property type="match status" value="1"/>
</dbReference>
<evidence type="ECO:0000256" key="3">
    <source>
        <dbReference type="ARBA" id="ARBA00023163"/>
    </source>
</evidence>
<sequence length="334" mass="36448">MALSLHIEQRTLAQSEQREVVVLGPSPAEKVTAPPSTDGAYKVLGVRNGLTLTVFDIVVGGDFVGRYQTEPCVAIDCLFCASGQGWILGSEGERAAVVPYRPGRAYVMAAPRGAHGYYDVPLGSRFKGIDIRVDMEFWGRLGAGDLLNTLTDGHPLHSASSEETWVGVLPVPPELLAHAKALFDSAMSDSGDLVLEARALDIIDMAISELREAQPATLAAPRDRRQLKQARDAMTSDLGRAWTIEALAREVGLSQKRLKSGFRNMYGTAVYAYLQEQRLMEAQRMLQTGEMSVTEIAYSVGYNSASHFSRLFVRRFGVQPSKVRCLVVQEAGSL</sequence>
<dbReference type="InterPro" id="IPR020449">
    <property type="entry name" value="Tscrpt_reg_AraC-type_HTH"/>
</dbReference>
<dbReference type="GO" id="GO:0043565">
    <property type="term" value="F:sequence-specific DNA binding"/>
    <property type="evidence" value="ECO:0007669"/>
    <property type="project" value="InterPro"/>
</dbReference>
<keyword evidence="2" id="KW-0238">DNA-binding</keyword>
<dbReference type="RefSeq" id="WP_244439717.1">
    <property type="nucleotide sequence ID" value="NZ_FNSL01000001.1"/>
</dbReference>
<dbReference type="PROSITE" id="PS01124">
    <property type="entry name" value="HTH_ARAC_FAMILY_2"/>
    <property type="match status" value="1"/>
</dbReference>
<dbReference type="EMBL" id="FNSL01000001">
    <property type="protein sequence ID" value="SEB48900.1"/>
    <property type="molecule type" value="Genomic_DNA"/>
</dbReference>
<keyword evidence="1" id="KW-0805">Transcription regulation</keyword>
<dbReference type="AlphaFoldDB" id="A0A1H4JRG9"/>
<dbReference type="GO" id="GO:0003700">
    <property type="term" value="F:DNA-binding transcription factor activity"/>
    <property type="evidence" value="ECO:0007669"/>
    <property type="project" value="InterPro"/>
</dbReference>
<dbReference type="Proteomes" id="UP000199064">
    <property type="component" value="Unassembled WGS sequence"/>
</dbReference>
<keyword evidence="6" id="KW-1185">Reference proteome</keyword>
<dbReference type="SUPFAM" id="SSF46689">
    <property type="entry name" value="Homeodomain-like"/>
    <property type="match status" value="2"/>
</dbReference>
<accession>A0A1H4JRG9</accession>
<proteinExistence type="predicted"/>
<dbReference type="PRINTS" id="PR00032">
    <property type="entry name" value="HTHARAC"/>
</dbReference>
<evidence type="ECO:0000256" key="1">
    <source>
        <dbReference type="ARBA" id="ARBA00023015"/>
    </source>
</evidence>
<dbReference type="InterPro" id="IPR018060">
    <property type="entry name" value="HTH_AraC"/>
</dbReference>
<keyword evidence="3" id="KW-0804">Transcription</keyword>
<dbReference type="InterPro" id="IPR053142">
    <property type="entry name" value="PchR_regulatory_protein"/>
</dbReference>
<evidence type="ECO:0000313" key="5">
    <source>
        <dbReference type="EMBL" id="SEB48900.1"/>
    </source>
</evidence>
<feature type="domain" description="HTH araC/xylS-type" evidence="4">
    <location>
        <begin position="228"/>
        <end position="326"/>
    </location>
</feature>
<organism evidence="5 6">
    <name type="scientific">Nitratireductor aquibiodomus</name>
    <dbReference type="NCBI Taxonomy" id="204799"/>
    <lineage>
        <taxon>Bacteria</taxon>
        <taxon>Pseudomonadati</taxon>
        <taxon>Pseudomonadota</taxon>
        <taxon>Alphaproteobacteria</taxon>
        <taxon>Hyphomicrobiales</taxon>
        <taxon>Phyllobacteriaceae</taxon>
        <taxon>Nitratireductor</taxon>
    </lineage>
</organism>
<dbReference type="SMART" id="SM00342">
    <property type="entry name" value="HTH_ARAC"/>
    <property type="match status" value="1"/>
</dbReference>
<dbReference type="Pfam" id="PF12833">
    <property type="entry name" value="HTH_18"/>
    <property type="match status" value="1"/>
</dbReference>
<gene>
    <name evidence="5" type="ORF">SAMN05216452_1618</name>
</gene>
<dbReference type="InterPro" id="IPR009057">
    <property type="entry name" value="Homeodomain-like_sf"/>
</dbReference>
<name>A0A1H4JRG9_9HYPH</name>
<protein>
    <submittedName>
        <fullName evidence="5">Transcriptional regulator, AraC family</fullName>
    </submittedName>
</protein>
<evidence type="ECO:0000259" key="4">
    <source>
        <dbReference type="PROSITE" id="PS01124"/>
    </source>
</evidence>
<dbReference type="PANTHER" id="PTHR47893">
    <property type="entry name" value="REGULATORY PROTEIN PCHR"/>
    <property type="match status" value="1"/>
</dbReference>